<sequence>MAIAVVLKTVHASWRGLSVAAFILSGVANALGAAGETCCGGIDQP</sequence>
<dbReference type="RefSeq" id="WP_162364338.1">
    <property type="nucleotide sequence ID" value="NZ_WUBS01000002.1"/>
</dbReference>
<comment type="caution">
    <text evidence="1">The sequence shown here is derived from an EMBL/GenBank/DDBJ whole genome shotgun (WGS) entry which is preliminary data.</text>
</comment>
<reference evidence="1 2" key="2">
    <citation type="submission" date="2020-02" db="EMBL/GenBank/DDBJ databases">
        <title>The new genus of Enterobacteriales.</title>
        <authorList>
            <person name="Kim I.S."/>
        </authorList>
    </citation>
    <scope>NUCLEOTIDE SEQUENCE [LARGE SCALE GENOMIC DNA]</scope>
    <source>
        <strain evidence="1 2">SAP-6</strain>
    </source>
</reference>
<dbReference type="EMBL" id="WUBS01000002">
    <property type="protein sequence ID" value="NDL61646.1"/>
    <property type="molecule type" value="Genomic_DNA"/>
</dbReference>
<evidence type="ECO:0000313" key="1">
    <source>
        <dbReference type="EMBL" id="NDL61646.1"/>
    </source>
</evidence>
<protein>
    <submittedName>
        <fullName evidence="1">Uncharacterized protein</fullName>
    </submittedName>
</protein>
<gene>
    <name evidence="1" type="ORF">GRH90_02560</name>
</gene>
<evidence type="ECO:0000313" key="2">
    <source>
        <dbReference type="Proteomes" id="UP000461443"/>
    </source>
</evidence>
<accession>A0A845SEY2</accession>
<keyword evidence="2" id="KW-1185">Reference proteome</keyword>
<name>A0A845SEY2_9GAMM</name>
<proteinExistence type="predicted"/>
<dbReference type="Proteomes" id="UP000461443">
    <property type="component" value="Unassembled WGS sequence"/>
</dbReference>
<reference evidence="1 2" key="1">
    <citation type="submission" date="2019-12" db="EMBL/GenBank/DDBJ databases">
        <authorList>
            <person name="Lee S.D."/>
        </authorList>
    </citation>
    <scope>NUCLEOTIDE SEQUENCE [LARGE SCALE GENOMIC DNA]</scope>
    <source>
        <strain evidence="1 2">SAP-6</strain>
    </source>
</reference>
<dbReference type="AlphaFoldDB" id="A0A845SEY2"/>
<organism evidence="1 2">
    <name type="scientific">Acerihabitans arboris</name>
    <dbReference type="NCBI Taxonomy" id="2691583"/>
    <lineage>
        <taxon>Bacteria</taxon>
        <taxon>Pseudomonadati</taxon>
        <taxon>Pseudomonadota</taxon>
        <taxon>Gammaproteobacteria</taxon>
        <taxon>Enterobacterales</taxon>
        <taxon>Pectobacteriaceae</taxon>
        <taxon>Acerihabitans</taxon>
    </lineage>
</organism>